<dbReference type="AlphaFoldDB" id="A0A1S9S045"/>
<evidence type="ECO:0000313" key="2">
    <source>
        <dbReference type="EMBL" id="OOQ90578.1"/>
    </source>
</evidence>
<keyword evidence="1" id="KW-0472">Membrane</keyword>
<gene>
    <name evidence="2" type="ORF">PEBR_03726</name>
</gene>
<evidence type="ECO:0000313" key="3">
    <source>
        <dbReference type="Proteomes" id="UP000190744"/>
    </source>
</evidence>
<name>A0A1S9S045_PENBI</name>
<evidence type="ECO:0000256" key="1">
    <source>
        <dbReference type="SAM" id="Phobius"/>
    </source>
</evidence>
<comment type="caution">
    <text evidence="2">The sequence shown here is derived from an EMBL/GenBank/DDBJ whole genome shotgun (WGS) entry which is preliminary data.</text>
</comment>
<protein>
    <submittedName>
        <fullName evidence="2">Uncharacterized protein</fullName>
    </submittedName>
</protein>
<organism evidence="2 3">
    <name type="scientific">Penicillium brasilianum</name>
    <dbReference type="NCBI Taxonomy" id="104259"/>
    <lineage>
        <taxon>Eukaryota</taxon>
        <taxon>Fungi</taxon>
        <taxon>Dikarya</taxon>
        <taxon>Ascomycota</taxon>
        <taxon>Pezizomycotina</taxon>
        <taxon>Eurotiomycetes</taxon>
        <taxon>Eurotiomycetidae</taxon>
        <taxon>Eurotiales</taxon>
        <taxon>Aspergillaceae</taxon>
        <taxon>Penicillium</taxon>
    </lineage>
</organism>
<dbReference type="EMBL" id="LJBN01000057">
    <property type="protein sequence ID" value="OOQ90578.1"/>
    <property type="molecule type" value="Genomic_DNA"/>
</dbReference>
<keyword evidence="1" id="KW-1133">Transmembrane helix</keyword>
<sequence length="172" mass="19060">MALPYYNPSIPAPARAHFFGGYDEVYGYGPQPIFPPDTGDDLASKTQVPVNKSRSRKFWNAVWAKPKHWWSTRSPTQKKTWLYVLALMISGTFIALVTATVHVGVSFGAGDRWGVSEYHHKRSDVVMQHRQEVTGPRDIFISGAAWPTETRNTGILTTQAASPAIVAVPFTA</sequence>
<keyword evidence="1" id="KW-0812">Transmembrane</keyword>
<dbReference type="Proteomes" id="UP000190744">
    <property type="component" value="Unassembled WGS sequence"/>
</dbReference>
<proteinExistence type="predicted"/>
<accession>A0A1S9S045</accession>
<reference evidence="3" key="1">
    <citation type="submission" date="2015-09" db="EMBL/GenBank/DDBJ databases">
        <authorList>
            <person name="Fill T.P."/>
            <person name="Baretta J.F."/>
            <person name="de Almeida L.G."/>
            <person name="Rocha M."/>
            <person name="de Souza D.H."/>
            <person name="Malavazi I."/>
            <person name="Cerdeira L.T."/>
            <person name="Hong H."/>
            <person name="Samborskyy M."/>
            <person name="de Vasconcelos A.T."/>
            <person name="Leadlay P."/>
            <person name="Rodrigues-Filho E."/>
        </authorList>
    </citation>
    <scope>NUCLEOTIDE SEQUENCE [LARGE SCALE GENOMIC DNA]</scope>
    <source>
        <strain evidence="3">LaBioMMi 136</strain>
    </source>
</reference>
<feature type="transmembrane region" description="Helical" evidence="1">
    <location>
        <begin position="81"/>
        <end position="105"/>
    </location>
</feature>